<reference evidence="4" key="1">
    <citation type="submission" date="2015-08" db="EMBL/GenBank/DDBJ databases">
        <title>Genome sequencing project for genomic taxonomy and phylogenomics of Bacillus-like bacteria.</title>
        <authorList>
            <person name="Liu B."/>
            <person name="Wang J."/>
            <person name="Zhu Y."/>
            <person name="Liu G."/>
            <person name="Chen Q."/>
            <person name="Chen Z."/>
            <person name="Lan J."/>
            <person name="Che J."/>
            <person name="Ge C."/>
            <person name="Shi H."/>
            <person name="Pan Z."/>
            <person name="Liu X."/>
        </authorList>
    </citation>
    <scope>NUCLEOTIDE SEQUENCE [LARGE SCALE GENOMIC DNA]</scope>
    <source>
        <strain evidence="4">FJAT-4402</strain>
    </source>
</reference>
<gene>
    <name evidence="3" type="ORF">AM592_18850</name>
</gene>
<keyword evidence="1" id="KW-0749">Sporulation</keyword>
<keyword evidence="1" id="KW-1003">Cell membrane</keyword>
<feature type="transmembrane region" description="Helical" evidence="2">
    <location>
        <begin position="171"/>
        <end position="191"/>
    </location>
</feature>
<keyword evidence="4" id="KW-1185">Reference proteome</keyword>
<dbReference type="SMART" id="SM01251">
    <property type="entry name" value="KbaA"/>
    <property type="match status" value="1"/>
</dbReference>
<feature type="transmembrane region" description="Helical" evidence="2">
    <location>
        <begin position="48"/>
        <end position="73"/>
    </location>
</feature>
<keyword evidence="1 2" id="KW-0472">Membrane</keyword>
<dbReference type="GO" id="GO:0005886">
    <property type="term" value="C:plasma membrane"/>
    <property type="evidence" value="ECO:0007669"/>
    <property type="project" value="UniProtKB-SubCell"/>
</dbReference>
<accession>A0A0M4GC20</accession>
<proteinExistence type="predicted"/>
<comment type="function">
    <text evidence="1">Involved in the activation of the KinB signaling pathway of sporulation.</text>
</comment>
<keyword evidence="2" id="KW-1133">Transmembrane helix</keyword>
<feature type="transmembrane region" description="Helical" evidence="2">
    <location>
        <begin position="115"/>
        <end position="134"/>
    </location>
</feature>
<reference evidence="3 4" key="2">
    <citation type="journal article" date="2016" name="Int. J. Syst. Evol. Microbiol.">
        <title>Bacillus gobiensis sp. nov., isolated from a soil sample.</title>
        <authorList>
            <person name="Liu B."/>
            <person name="Liu G.H."/>
            <person name="Cetin S."/>
            <person name="Schumann P."/>
            <person name="Pan Z.Z."/>
            <person name="Chen Q.Q."/>
        </authorList>
    </citation>
    <scope>NUCLEOTIDE SEQUENCE [LARGE SCALE GENOMIC DNA]</scope>
    <source>
        <strain evidence="3 4">FJAT-4402</strain>
    </source>
</reference>
<dbReference type="EMBL" id="CP012600">
    <property type="protein sequence ID" value="ALC83383.1"/>
    <property type="molecule type" value="Genomic_DNA"/>
</dbReference>
<dbReference type="STRING" id="1441095.AM592_18850"/>
<comment type="subcellular location">
    <subcellularLocation>
        <location evidence="1">Cell membrane</location>
    </subcellularLocation>
</comment>
<dbReference type="GO" id="GO:0030435">
    <property type="term" value="P:sporulation resulting in formation of a cellular spore"/>
    <property type="evidence" value="ECO:0007669"/>
    <property type="project" value="UniProtKB-KW"/>
</dbReference>
<feature type="transmembrane region" description="Helical" evidence="2">
    <location>
        <begin position="7"/>
        <end position="28"/>
    </location>
</feature>
<evidence type="ECO:0000256" key="2">
    <source>
        <dbReference type="SAM" id="Phobius"/>
    </source>
</evidence>
<protein>
    <recommendedName>
        <fullName evidence="1">KinB-signaling pathway activation protein</fullName>
    </recommendedName>
</protein>
<evidence type="ECO:0000313" key="3">
    <source>
        <dbReference type="EMBL" id="ALC83383.1"/>
    </source>
</evidence>
<feature type="transmembrane region" description="Helical" evidence="2">
    <location>
        <begin position="146"/>
        <end position="165"/>
    </location>
</feature>
<evidence type="ECO:0000256" key="1">
    <source>
        <dbReference type="PIRNR" id="PIRNR029886"/>
    </source>
</evidence>
<name>A0A0M4GC20_9BACI</name>
<feature type="transmembrane region" description="Helical" evidence="2">
    <location>
        <begin position="85"/>
        <end position="109"/>
    </location>
</feature>
<dbReference type="PIRSF" id="PIRSF029886">
    <property type="entry name" value="KBAA"/>
    <property type="match status" value="1"/>
</dbReference>
<keyword evidence="2" id="KW-0812">Transmembrane</keyword>
<evidence type="ECO:0000313" key="4">
    <source>
        <dbReference type="Proteomes" id="UP000067625"/>
    </source>
</evidence>
<dbReference type="PATRIC" id="fig|1441095.3.peg.4153"/>
<dbReference type="Proteomes" id="UP000067625">
    <property type="component" value="Chromosome"/>
</dbReference>
<dbReference type="Pfam" id="PF14089">
    <property type="entry name" value="KbaA"/>
    <property type="match status" value="1"/>
</dbReference>
<dbReference type="OrthoDB" id="2374256at2"/>
<dbReference type="RefSeq" id="WP_053605222.1">
    <property type="nucleotide sequence ID" value="NZ_CP012600.1"/>
</dbReference>
<dbReference type="GO" id="GO:0045881">
    <property type="term" value="P:positive regulation of sporulation resulting in formation of a cellular spore"/>
    <property type="evidence" value="ECO:0007669"/>
    <property type="project" value="InterPro"/>
</dbReference>
<dbReference type="InterPro" id="IPR024164">
    <property type="entry name" value="KinB-signalling_activ"/>
</dbReference>
<organism evidence="3 4">
    <name type="scientific">Bacillus gobiensis</name>
    <dbReference type="NCBI Taxonomy" id="1441095"/>
    <lineage>
        <taxon>Bacteria</taxon>
        <taxon>Bacillati</taxon>
        <taxon>Bacillota</taxon>
        <taxon>Bacilli</taxon>
        <taxon>Bacillales</taxon>
        <taxon>Bacillaceae</taxon>
        <taxon>Bacillus</taxon>
    </lineage>
</organism>
<dbReference type="AlphaFoldDB" id="A0A0M4GC20"/>
<sequence>MKSRGIVKLFFSTLGIGAIITIIIGFALQWERYQELFVSFDVLEILSVAFWFTGVGFIFSVISQMGFVVYLTIHRFALEILKSFSLWNSIQVVLILFVLFDLVYLRYIAFGNGESVVPFLWLPLFILLFGAAVAYTKHQQSSKNTFVSALFLMVVISVIEWFPALRVNEESWLYLMLFPLLGCNAYQLLVLPRFIEKKKGKSTAAM</sequence>